<dbReference type="InterPro" id="IPR051782">
    <property type="entry name" value="ABC_Transporter_VariousFunc"/>
</dbReference>
<dbReference type="InterPro" id="IPR003593">
    <property type="entry name" value="AAA+_ATPase"/>
</dbReference>
<name>A0A3E4Q443_BACUN</name>
<keyword evidence="1" id="KW-0813">Transport</keyword>
<dbReference type="Pfam" id="PF00005">
    <property type="entry name" value="ABC_tran"/>
    <property type="match status" value="1"/>
</dbReference>
<dbReference type="GO" id="GO:0016887">
    <property type="term" value="F:ATP hydrolysis activity"/>
    <property type="evidence" value="ECO:0007669"/>
    <property type="project" value="InterPro"/>
</dbReference>
<evidence type="ECO:0000259" key="4">
    <source>
        <dbReference type="PROSITE" id="PS50893"/>
    </source>
</evidence>
<comment type="caution">
    <text evidence="5">The sequence shown here is derived from an EMBL/GenBank/DDBJ whole genome shotgun (WGS) entry which is preliminary data.</text>
</comment>
<dbReference type="AlphaFoldDB" id="A0A3E4Q443"/>
<dbReference type="EMBL" id="QSRB01000003">
    <property type="protein sequence ID" value="RGK87105.1"/>
    <property type="molecule type" value="Genomic_DNA"/>
</dbReference>
<dbReference type="CDD" id="cd03230">
    <property type="entry name" value="ABC_DR_subfamily_A"/>
    <property type="match status" value="1"/>
</dbReference>
<dbReference type="GO" id="GO:0005524">
    <property type="term" value="F:ATP binding"/>
    <property type="evidence" value="ECO:0007669"/>
    <property type="project" value="UniProtKB-KW"/>
</dbReference>
<dbReference type="SMART" id="SM00382">
    <property type="entry name" value="AAA"/>
    <property type="match status" value="1"/>
</dbReference>
<sequence length="272" mass="30848">MIRINNLQKNFGTKKAVDIENYTIGQGDMLGLVGNNGAGKTTLFRLILDLLQADRGNVTINDIDVSKSEDWKNFTGAFIDDGFLIDYLTPEEYFYFIGKMYGLKKEEVDERLLPFERFMNGEVMGQKKFIRNYSAGNKQKIGIISAMLHHPQLLILDEPFNFLDPSSQSVIKHLLKRYNEEHGATVIISSHNLNHTVDVCPRIALLENGVIIRDIRNENNSAEQELEAYFNVGVEEEAVEEEAVVEETVVEAAVEEITEKEDKTVEEKNSEA</sequence>
<dbReference type="InterPro" id="IPR003439">
    <property type="entry name" value="ABC_transporter-like_ATP-bd"/>
</dbReference>
<dbReference type="InterPro" id="IPR017871">
    <property type="entry name" value="ABC_transporter-like_CS"/>
</dbReference>
<evidence type="ECO:0000313" key="5">
    <source>
        <dbReference type="EMBL" id="RGK87105.1"/>
    </source>
</evidence>
<accession>A0A3E4Q443</accession>
<organism evidence="5 6">
    <name type="scientific">Bacteroides uniformis</name>
    <dbReference type="NCBI Taxonomy" id="820"/>
    <lineage>
        <taxon>Bacteria</taxon>
        <taxon>Pseudomonadati</taxon>
        <taxon>Bacteroidota</taxon>
        <taxon>Bacteroidia</taxon>
        <taxon>Bacteroidales</taxon>
        <taxon>Bacteroidaceae</taxon>
        <taxon>Bacteroides</taxon>
    </lineage>
</organism>
<evidence type="ECO:0000256" key="1">
    <source>
        <dbReference type="ARBA" id="ARBA00022448"/>
    </source>
</evidence>
<dbReference type="SUPFAM" id="SSF52540">
    <property type="entry name" value="P-loop containing nucleoside triphosphate hydrolases"/>
    <property type="match status" value="1"/>
</dbReference>
<gene>
    <name evidence="5" type="ORF">DXC91_04815</name>
</gene>
<dbReference type="Gene3D" id="3.40.50.300">
    <property type="entry name" value="P-loop containing nucleotide triphosphate hydrolases"/>
    <property type="match status" value="1"/>
</dbReference>
<dbReference type="Proteomes" id="UP000260874">
    <property type="component" value="Unassembled WGS sequence"/>
</dbReference>
<proteinExistence type="predicted"/>
<feature type="domain" description="ABC transporter" evidence="4">
    <location>
        <begin position="2"/>
        <end position="233"/>
    </location>
</feature>
<protein>
    <submittedName>
        <fullName evidence="5">ABC transporter ATP-binding protein</fullName>
    </submittedName>
</protein>
<dbReference type="PROSITE" id="PS00211">
    <property type="entry name" value="ABC_TRANSPORTER_1"/>
    <property type="match status" value="1"/>
</dbReference>
<dbReference type="PROSITE" id="PS50893">
    <property type="entry name" value="ABC_TRANSPORTER_2"/>
    <property type="match status" value="1"/>
</dbReference>
<keyword evidence="2" id="KW-0547">Nucleotide-binding</keyword>
<reference evidence="5 6" key="1">
    <citation type="submission" date="2018-08" db="EMBL/GenBank/DDBJ databases">
        <title>A genome reference for cultivated species of the human gut microbiota.</title>
        <authorList>
            <person name="Zou Y."/>
            <person name="Xue W."/>
            <person name="Luo G."/>
        </authorList>
    </citation>
    <scope>NUCLEOTIDE SEQUENCE [LARGE SCALE GENOMIC DNA]</scope>
    <source>
        <strain evidence="5 6">TF09-22</strain>
    </source>
</reference>
<evidence type="ECO:0000313" key="6">
    <source>
        <dbReference type="Proteomes" id="UP000260874"/>
    </source>
</evidence>
<dbReference type="RefSeq" id="WP_117703370.1">
    <property type="nucleotide sequence ID" value="NZ_CAXTGQ010000005.1"/>
</dbReference>
<dbReference type="InterPro" id="IPR027417">
    <property type="entry name" value="P-loop_NTPase"/>
</dbReference>
<keyword evidence="3 5" id="KW-0067">ATP-binding</keyword>
<evidence type="ECO:0000256" key="2">
    <source>
        <dbReference type="ARBA" id="ARBA00022741"/>
    </source>
</evidence>
<evidence type="ECO:0000256" key="3">
    <source>
        <dbReference type="ARBA" id="ARBA00022840"/>
    </source>
</evidence>
<dbReference type="PANTHER" id="PTHR42939">
    <property type="entry name" value="ABC TRANSPORTER ATP-BINDING PROTEIN ALBC-RELATED"/>
    <property type="match status" value="1"/>
</dbReference>
<dbReference type="PANTHER" id="PTHR42939:SF1">
    <property type="entry name" value="ABC TRANSPORTER ATP-BINDING PROTEIN ALBC-RELATED"/>
    <property type="match status" value="1"/>
</dbReference>